<keyword evidence="4 6" id="KW-1133">Transmembrane helix</keyword>
<evidence type="ECO:0000256" key="6">
    <source>
        <dbReference type="SAM" id="Phobius"/>
    </source>
</evidence>
<keyword evidence="5 6" id="KW-0472">Membrane</keyword>
<dbReference type="RefSeq" id="WP_073436845.1">
    <property type="nucleotide sequence ID" value="NZ_BJXU01000137.1"/>
</dbReference>
<evidence type="ECO:0000313" key="9">
    <source>
        <dbReference type="Proteomes" id="UP000184123"/>
    </source>
</evidence>
<reference evidence="7 10" key="2">
    <citation type="submission" date="2019-07" db="EMBL/GenBank/DDBJ databases">
        <title>Whole genome shotgun sequence of Halomonas cupida NBRC 102219.</title>
        <authorList>
            <person name="Hosoyama A."/>
            <person name="Uohara A."/>
            <person name="Ohji S."/>
            <person name="Ichikawa N."/>
        </authorList>
    </citation>
    <scope>NUCLEOTIDE SEQUENCE [LARGE SCALE GENOMIC DNA]</scope>
    <source>
        <strain evidence="7 10">NBRC 102219</strain>
    </source>
</reference>
<evidence type="ECO:0000313" key="8">
    <source>
        <dbReference type="EMBL" id="SHM78919.1"/>
    </source>
</evidence>
<evidence type="ECO:0000256" key="4">
    <source>
        <dbReference type="ARBA" id="ARBA00022989"/>
    </source>
</evidence>
<dbReference type="Pfam" id="PF01810">
    <property type="entry name" value="LysE"/>
    <property type="match status" value="1"/>
</dbReference>
<dbReference type="GO" id="GO:0033228">
    <property type="term" value="P:cysteine export across plasma membrane"/>
    <property type="evidence" value="ECO:0007669"/>
    <property type="project" value="TreeGrafter"/>
</dbReference>
<dbReference type="PANTHER" id="PTHR30086">
    <property type="entry name" value="ARGININE EXPORTER PROTEIN ARGO"/>
    <property type="match status" value="1"/>
</dbReference>
<evidence type="ECO:0000256" key="5">
    <source>
        <dbReference type="ARBA" id="ARBA00023136"/>
    </source>
</evidence>
<keyword evidence="2" id="KW-1003">Cell membrane</keyword>
<dbReference type="EMBL" id="BJXU01000137">
    <property type="protein sequence ID" value="GEN25282.1"/>
    <property type="molecule type" value="Genomic_DNA"/>
</dbReference>
<dbReference type="EMBL" id="FRCA01000013">
    <property type="protein sequence ID" value="SHM78919.1"/>
    <property type="molecule type" value="Genomic_DNA"/>
</dbReference>
<organism evidence="8 9">
    <name type="scientific">Halomonas cupida</name>
    <dbReference type="NCBI Taxonomy" id="44933"/>
    <lineage>
        <taxon>Bacteria</taxon>
        <taxon>Pseudomonadati</taxon>
        <taxon>Pseudomonadota</taxon>
        <taxon>Gammaproteobacteria</taxon>
        <taxon>Oceanospirillales</taxon>
        <taxon>Halomonadaceae</taxon>
        <taxon>Halomonas</taxon>
    </lineage>
</organism>
<reference evidence="8 9" key="1">
    <citation type="submission" date="2016-11" db="EMBL/GenBank/DDBJ databases">
        <authorList>
            <person name="Jaros S."/>
            <person name="Januszkiewicz K."/>
            <person name="Wedrychowicz H."/>
        </authorList>
    </citation>
    <scope>NUCLEOTIDE SEQUENCE [LARGE SCALE GENOMIC DNA]</scope>
    <source>
        <strain evidence="8 9">DSM 4740</strain>
    </source>
</reference>
<feature type="transmembrane region" description="Helical" evidence="6">
    <location>
        <begin position="145"/>
        <end position="166"/>
    </location>
</feature>
<gene>
    <name evidence="7" type="ORF">HCU01_32310</name>
    <name evidence="8" type="ORF">SAMN05660971_03864</name>
</gene>
<feature type="transmembrane region" description="Helical" evidence="6">
    <location>
        <begin position="39"/>
        <end position="58"/>
    </location>
</feature>
<dbReference type="STRING" id="44933.SAMN05660971_03864"/>
<evidence type="ECO:0000313" key="10">
    <source>
        <dbReference type="Proteomes" id="UP000321726"/>
    </source>
</evidence>
<proteinExistence type="predicted"/>
<dbReference type="InterPro" id="IPR001123">
    <property type="entry name" value="LeuE-type"/>
</dbReference>
<accession>A0A1M7LL66</accession>
<feature type="transmembrane region" description="Helical" evidence="6">
    <location>
        <begin position="70"/>
        <end position="88"/>
    </location>
</feature>
<comment type="subcellular location">
    <subcellularLocation>
        <location evidence="1">Cell membrane</location>
        <topology evidence="1">Multi-pass membrane protein</topology>
    </subcellularLocation>
</comment>
<evidence type="ECO:0000256" key="2">
    <source>
        <dbReference type="ARBA" id="ARBA00022475"/>
    </source>
</evidence>
<evidence type="ECO:0000313" key="7">
    <source>
        <dbReference type="EMBL" id="GEN25282.1"/>
    </source>
</evidence>
<name>A0A1M7LL66_9GAMM</name>
<dbReference type="GO" id="GO:0005886">
    <property type="term" value="C:plasma membrane"/>
    <property type="evidence" value="ECO:0007669"/>
    <property type="project" value="UniProtKB-SubCell"/>
</dbReference>
<sequence length="197" mass="21012">MSTSLLLSMSSFALVASISPGPVNLLVLSTGARFGWRRAMPLVIGASAGFTLLLWLIGMGLSEIWMRLPWLRVLVQLAGVAFLLWLAWRLLASTAELEVDPSVQPAGAMTGAMMQWLNPKAWLASAAGMGIFVDAGNALGVTGYALLWGAICLLSISVWALMGGRMACWLTSRARQAWWNRALAILLVASALALLVG</sequence>
<evidence type="ECO:0000256" key="3">
    <source>
        <dbReference type="ARBA" id="ARBA00022692"/>
    </source>
</evidence>
<protein>
    <submittedName>
        <fullName evidence="7">Lysine transporter LysE</fullName>
    </submittedName>
    <submittedName>
        <fullName evidence="8">Threonine/homoserine/homoserine lactone efflux protein</fullName>
    </submittedName>
</protein>
<evidence type="ECO:0000256" key="1">
    <source>
        <dbReference type="ARBA" id="ARBA00004651"/>
    </source>
</evidence>
<keyword evidence="10" id="KW-1185">Reference proteome</keyword>
<dbReference type="Proteomes" id="UP000321726">
    <property type="component" value="Unassembled WGS sequence"/>
</dbReference>
<keyword evidence="3 6" id="KW-0812">Transmembrane</keyword>
<dbReference type="GO" id="GO:0015171">
    <property type="term" value="F:amino acid transmembrane transporter activity"/>
    <property type="evidence" value="ECO:0007669"/>
    <property type="project" value="TreeGrafter"/>
</dbReference>
<feature type="transmembrane region" description="Helical" evidence="6">
    <location>
        <begin position="178"/>
        <end position="196"/>
    </location>
</feature>
<dbReference type="Proteomes" id="UP000184123">
    <property type="component" value="Unassembled WGS sequence"/>
</dbReference>
<dbReference type="AlphaFoldDB" id="A0A1M7LL66"/>
<dbReference type="PANTHER" id="PTHR30086:SF20">
    <property type="entry name" value="ARGININE EXPORTER PROTEIN ARGO-RELATED"/>
    <property type="match status" value="1"/>
</dbReference>
<dbReference type="OrthoDB" id="9812084at2"/>